<evidence type="ECO:0000313" key="1">
    <source>
        <dbReference type="EMBL" id="KAG5585744.1"/>
    </source>
</evidence>
<evidence type="ECO:0000313" key="2">
    <source>
        <dbReference type="Proteomes" id="UP000824120"/>
    </source>
</evidence>
<dbReference type="Proteomes" id="UP000824120">
    <property type="component" value="Chromosome 9"/>
</dbReference>
<sequence length="344" mass="40431">MCLPKHEGGLGFRSMFDVSKTMHEKLWLNLRTKDTMWSNFMWKKYCKKQISALVQWKGRSQIWKYMLENRGVLEQYMWWEPREGISTIWYDKWSNMGPLNVHAFEVHTAHPIKEIGEFLKENGWDYSAMREFIPDYVLDHVQTNLHPAYLSNQGDKAWWTETNNGKFTIKSAWEFFRLKKDTVEDMAKLWIKGVPFKILFLNLETLFTCYWNCGFYVQFKTIHKVVVESGRKLQSEGSVSRYSYLYLMSVLGINDTISKFIQIRFKVQCNNTSWPYILQNLNSTDQDLPFELLDGTLLLLISLSATQTVYLNGILDHVILGIIGVTWQFLKGSVSCPRYCKHGS</sequence>
<reference evidence="1 2" key="1">
    <citation type="submission" date="2020-09" db="EMBL/GenBank/DDBJ databases">
        <title>De no assembly of potato wild relative species, Solanum commersonii.</title>
        <authorList>
            <person name="Cho K."/>
        </authorList>
    </citation>
    <scope>NUCLEOTIDE SEQUENCE [LARGE SCALE GENOMIC DNA]</scope>
    <source>
        <strain evidence="1">LZ3.2</strain>
        <tissue evidence="1">Leaf</tissue>
    </source>
</reference>
<keyword evidence="2" id="KW-1185">Reference proteome</keyword>
<dbReference type="OrthoDB" id="1250017at2759"/>
<dbReference type="AlphaFoldDB" id="A0A9J5XFT4"/>
<dbReference type="EMBL" id="JACXVP010000009">
    <property type="protein sequence ID" value="KAG5585744.1"/>
    <property type="molecule type" value="Genomic_DNA"/>
</dbReference>
<protein>
    <submittedName>
        <fullName evidence="1">Uncharacterized protein</fullName>
    </submittedName>
</protein>
<comment type="caution">
    <text evidence="1">The sequence shown here is derived from an EMBL/GenBank/DDBJ whole genome shotgun (WGS) entry which is preliminary data.</text>
</comment>
<gene>
    <name evidence="1" type="ORF">H5410_046178</name>
</gene>
<name>A0A9J5XFT4_SOLCO</name>
<proteinExistence type="predicted"/>
<accession>A0A9J5XFT4</accession>
<organism evidence="1 2">
    <name type="scientific">Solanum commersonii</name>
    <name type="common">Commerson's wild potato</name>
    <name type="synonym">Commerson's nightshade</name>
    <dbReference type="NCBI Taxonomy" id="4109"/>
    <lineage>
        <taxon>Eukaryota</taxon>
        <taxon>Viridiplantae</taxon>
        <taxon>Streptophyta</taxon>
        <taxon>Embryophyta</taxon>
        <taxon>Tracheophyta</taxon>
        <taxon>Spermatophyta</taxon>
        <taxon>Magnoliopsida</taxon>
        <taxon>eudicotyledons</taxon>
        <taxon>Gunneridae</taxon>
        <taxon>Pentapetalae</taxon>
        <taxon>asterids</taxon>
        <taxon>lamiids</taxon>
        <taxon>Solanales</taxon>
        <taxon>Solanaceae</taxon>
        <taxon>Solanoideae</taxon>
        <taxon>Solaneae</taxon>
        <taxon>Solanum</taxon>
    </lineage>
</organism>